<comment type="caution">
    <text evidence="4">The sequence shown here is derived from an EMBL/GenBank/DDBJ whole genome shotgun (WGS) entry which is preliminary data.</text>
</comment>
<name>A0A4S4MMF1_9APHY</name>
<feature type="compositionally biased region" description="Basic and acidic residues" evidence="1">
    <location>
        <begin position="225"/>
        <end position="243"/>
    </location>
</feature>
<dbReference type="InterPro" id="IPR000086">
    <property type="entry name" value="NUDIX_hydrolase_dom"/>
</dbReference>
<feature type="region of interest" description="Disordered" evidence="1">
    <location>
        <begin position="54"/>
        <end position="75"/>
    </location>
</feature>
<feature type="compositionally biased region" description="Low complexity" evidence="1">
    <location>
        <begin position="56"/>
        <end position="75"/>
    </location>
</feature>
<feature type="region of interest" description="Disordered" evidence="1">
    <location>
        <begin position="217"/>
        <end position="246"/>
    </location>
</feature>
<evidence type="ECO:0000313" key="5">
    <source>
        <dbReference type="Proteomes" id="UP000308730"/>
    </source>
</evidence>
<keyword evidence="5" id="KW-1185">Reference proteome</keyword>
<dbReference type="Gene3D" id="3.90.79.10">
    <property type="entry name" value="Nucleoside Triphosphate Pyrophosphohydrolase"/>
    <property type="match status" value="1"/>
</dbReference>
<feature type="compositionally biased region" description="Basic and acidic residues" evidence="1">
    <location>
        <begin position="114"/>
        <end position="124"/>
    </location>
</feature>
<dbReference type="PANTHER" id="PTHR12992">
    <property type="entry name" value="NUDIX HYDROLASE"/>
    <property type="match status" value="1"/>
</dbReference>
<reference evidence="4 5" key="1">
    <citation type="submission" date="2019-02" db="EMBL/GenBank/DDBJ databases">
        <title>Genome sequencing of the rare red list fungi Antrodiella citrinella (Flaviporus citrinellus).</title>
        <authorList>
            <person name="Buettner E."/>
            <person name="Kellner H."/>
        </authorList>
    </citation>
    <scope>NUCLEOTIDE SEQUENCE [LARGE SCALE GENOMIC DNA]</scope>
    <source>
        <strain evidence="4 5">DSM 108506</strain>
    </source>
</reference>
<evidence type="ECO:0000313" key="4">
    <source>
        <dbReference type="EMBL" id="THH27084.1"/>
    </source>
</evidence>
<protein>
    <recommendedName>
        <fullName evidence="3">Nudix hydrolase domain-containing protein</fullName>
    </recommendedName>
</protein>
<keyword evidence="2" id="KW-0472">Membrane</keyword>
<dbReference type="EMBL" id="SGPM01000282">
    <property type="protein sequence ID" value="THH27084.1"/>
    <property type="molecule type" value="Genomic_DNA"/>
</dbReference>
<sequence length="471" mass="51516">MTSSSSEQHASIIPLLSRALHQIRQTPPRVIASPATQPRRAAVALILRVTPPPNYTSQSPASLSPSSSPSQTPAPSLTDFFKLGWVNAPGARPEILFLRREKPDGSSTDGPHVSGHEPGMREAHVAFPGGRTEEGDEGGMYTAMRQTWEEIGLDLAENAYTPIGQLDDREITTSLGKRLLMILSPFVFLQVTPHTTPVDPAPGTTLHWVPLTELLPDTLTSPASRPKDKTGDPLRDRERKPKWSDVTVDASSRLAPRHSTVLRLLVRLLVGTMRFPAIVIDTTYPTDLASLSPADAKSIDEKRAQVESGSGGIQRQGSLSKLRPRKRNEKLKLWGLSLGMTLDLLAHLSPVTNGKSTGSSGNGAFVPPDASLEMMGLPVMAPSLTSVFPRFSYPDVNFWIWVFGKRYREVVRGWEASVRAGGTNDRRINWTGSALNTFYAAVRKALVVVIVLRAIFVLLALLFGGWFVFIR</sequence>
<feature type="domain" description="Nudix hydrolase" evidence="3">
    <location>
        <begin position="38"/>
        <end position="235"/>
    </location>
</feature>
<dbReference type="Proteomes" id="UP000308730">
    <property type="component" value="Unassembled WGS sequence"/>
</dbReference>
<dbReference type="PANTHER" id="PTHR12992:SF44">
    <property type="entry name" value="NUDIX HYDROLASE DOMAIN-CONTAINING PROTEIN"/>
    <property type="match status" value="1"/>
</dbReference>
<dbReference type="OrthoDB" id="70823at2759"/>
<keyword evidence="2" id="KW-1133">Transmembrane helix</keyword>
<dbReference type="Pfam" id="PF00293">
    <property type="entry name" value="NUDIX"/>
    <property type="match status" value="1"/>
</dbReference>
<dbReference type="InterPro" id="IPR045121">
    <property type="entry name" value="CoAse"/>
</dbReference>
<evidence type="ECO:0000256" key="1">
    <source>
        <dbReference type="SAM" id="MobiDB-lite"/>
    </source>
</evidence>
<dbReference type="PROSITE" id="PS51462">
    <property type="entry name" value="NUDIX"/>
    <property type="match status" value="1"/>
</dbReference>
<feature type="region of interest" description="Disordered" evidence="1">
    <location>
        <begin position="101"/>
        <end position="135"/>
    </location>
</feature>
<dbReference type="AlphaFoldDB" id="A0A4S4MMF1"/>
<evidence type="ECO:0000259" key="3">
    <source>
        <dbReference type="PROSITE" id="PS51462"/>
    </source>
</evidence>
<feature type="transmembrane region" description="Helical" evidence="2">
    <location>
        <begin position="445"/>
        <end position="469"/>
    </location>
</feature>
<evidence type="ECO:0000256" key="2">
    <source>
        <dbReference type="SAM" id="Phobius"/>
    </source>
</evidence>
<accession>A0A4S4MMF1</accession>
<proteinExistence type="predicted"/>
<dbReference type="SUPFAM" id="SSF55811">
    <property type="entry name" value="Nudix"/>
    <property type="match status" value="1"/>
</dbReference>
<organism evidence="4 5">
    <name type="scientific">Antrodiella citrinella</name>
    <dbReference type="NCBI Taxonomy" id="2447956"/>
    <lineage>
        <taxon>Eukaryota</taxon>
        <taxon>Fungi</taxon>
        <taxon>Dikarya</taxon>
        <taxon>Basidiomycota</taxon>
        <taxon>Agaricomycotina</taxon>
        <taxon>Agaricomycetes</taxon>
        <taxon>Polyporales</taxon>
        <taxon>Steccherinaceae</taxon>
        <taxon>Antrodiella</taxon>
    </lineage>
</organism>
<dbReference type="GO" id="GO:0010945">
    <property type="term" value="F:coenzyme A diphosphatase activity"/>
    <property type="evidence" value="ECO:0007669"/>
    <property type="project" value="InterPro"/>
</dbReference>
<keyword evidence="2" id="KW-0812">Transmembrane</keyword>
<dbReference type="InterPro" id="IPR015797">
    <property type="entry name" value="NUDIX_hydrolase-like_dom_sf"/>
</dbReference>
<gene>
    <name evidence="4" type="ORF">EUX98_g7104</name>
</gene>